<reference evidence="1 2" key="1">
    <citation type="submission" date="2020-08" db="EMBL/GenBank/DDBJ databases">
        <title>The genome sequence of type strain Novosphingobium flavum NBRC 111647.</title>
        <authorList>
            <person name="Liu Y."/>
        </authorList>
    </citation>
    <scope>NUCLEOTIDE SEQUENCE [LARGE SCALE GENOMIC DNA]</scope>
    <source>
        <strain evidence="1 2">NBRC 111647</strain>
    </source>
</reference>
<dbReference type="EMBL" id="JACLAW010000010">
    <property type="protein sequence ID" value="MBC2666511.1"/>
    <property type="molecule type" value="Genomic_DNA"/>
</dbReference>
<dbReference type="Proteomes" id="UP000566813">
    <property type="component" value="Unassembled WGS sequence"/>
</dbReference>
<protein>
    <submittedName>
        <fullName evidence="1">Uncharacterized protein</fullName>
    </submittedName>
</protein>
<evidence type="ECO:0000313" key="1">
    <source>
        <dbReference type="EMBL" id="MBC2666511.1"/>
    </source>
</evidence>
<name>A0A7X1FT60_9SPHN</name>
<organism evidence="1 2">
    <name type="scientific">Novosphingobium flavum</name>
    <dbReference type="NCBI Taxonomy" id="1778672"/>
    <lineage>
        <taxon>Bacteria</taxon>
        <taxon>Pseudomonadati</taxon>
        <taxon>Pseudomonadota</taxon>
        <taxon>Alphaproteobacteria</taxon>
        <taxon>Sphingomonadales</taxon>
        <taxon>Sphingomonadaceae</taxon>
        <taxon>Novosphingobium</taxon>
    </lineage>
</organism>
<proteinExistence type="predicted"/>
<gene>
    <name evidence="1" type="ORF">H7F51_13365</name>
</gene>
<comment type="caution">
    <text evidence="1">The sequence shown here is derived from an EMBL/GenBank/DDBJ whole genome shotgun (WGS) entry which is preliminary data.</text>
</comment>
<dbReference type="AlphaFoldDB" id="A0A7X1FT60"/>
<keyword evidence="2" id="KW-1185">Reference proteome</keyword>
<accession>A0A7X1FT60</accession>
<sequence length="182" mass="20180">MLFTVLLAATAPISVDKNLSEMAALYDEVCLRTFPDDKSVARLMAERGAEELSPAEVTVTMVDDPARAWRLAGSKTTVWLEFPPFHACSVRWNSPEIGDLSAYQAIAERYMASNDYHPMEPLEGDRGDIHIRITGQRRDLPGDGAESLMMVVQNISNSARRAAGETGLSLRFVHQIAFPRKD</sequence>
<dbReference type="RefSeq" id="WP_185664814.1">
    <property type="nucleotide sequence ID" value="NZ_JACLAW010000010.1"/>
</dbReference>
<evidence type="ECO:0000313" key="2">
    <source>
        <dbReference type="Proteomes" id="UP000566813"/>
    </source>
</evidence>